<dbReference type="AlphaFoldDB" id="A0A6D2K5P3"/>
<evidence type="ECO:0000313" key="3">
    <source>
        <dbReference type="EMBL" id="CAA7047234.1"/>
    </source>
</evidence>
<sequence length="166" mass="18850">METVVNQHGLELKLSSYHVFPRLVNWDTIHSSFSVVKTQSGNNLSNGSSSKAQGEEPKGDGDSVRSGEEGGSESRDKSKRKWFNLNRKGSNRGCEDSERQSGVEEKETVRKKKDLRSLMEEEKKTNNVVVMSYDTNYYRLSADIAKETWIVGGIQDPLFRSRSWKK</sequence>
<organism evidence="3 4">
    <name type="scientific">Microthlaspi erraticum</name>
    <dbReference type="NCBI Taxonomy" id="1685480"/>
    <lineage>
        <taxon>Eukaryota</taxon>
        <taxon>Viridiplantae</taxon>
        <taxon>Streptophyta</taxon>
        <taxon>Embryophyta</taxon>
        <taxon>Tracheophyta</taxon>
        <taxon>Spermatophyta</taxon>
        <taxon>Magnoliopsida</taxon>
        <taxon>eudicotyledons</taxon>
        <taxon>Gunneridae</taxon>
        <taxon>Pentapetalae</taxon>
        <taxon>rosids</taxon>
        <taxon>malvids</taxon>
        <taxon>Brassicales</taxon>
        <taxon>Brassicaceae</taxon>
        <taxon>Coluteocarpeae</taxon>
        <taxon>Microthlaspi</taxon>
    </lineage>
</organism>
<reference evidence="3 4" key="1">
    <citation type="submission" date="2020-01" db="EMBL/GenBank/DDBJ databases">
        <authorList>
            <person name="Mishra B."/>
        </authorList>
    </citation>
    <scope>NUCLEOTIDE SEQUENCE [LARGE SCALE GENOMIC DNA]</scope>
</reference>
<evidence type="ECO:0000313" key="2">
    <source>
        <dbReference type="EMBL" id="CAA7014263.1"/>
    </source>
</evidence>
<feature type="compositionally biased region" description="Low complexity" evidence="1">
    <location>
        <begin position="40"/>
        <end position="50"/>
    </location>
</feature>
<feature type="compositionally biased region" description="Basic and acidic residues" evidence="1">
    <location>
        <begin position="93"/>
        <end position="108"/>
    </location>
</feature>
<accession>A0A6D2K5P3</accession>
<name>A0A6D2K5P3_9BRAS</name>
<dbReference type="OrthoDB" id="1919674at2759"/>
<evidence type="ECO:0000256" key="1">
    <source>
        <dbReference type="SAM" id="MobiDB-lite"/>
    </source>
</evidence>
<dbReference type="Proteomes" id="UP000467841">
    <property type="component" value="Unassembled WGS sequence"/>
</dbReference>
<dbReference type="EMBL" id="CACVBM020001368">
    <property type="protein sequence ID" value="CAA7047234.1"/>
    <property type="molecule type" value="Genomic_DNA"/>
</dbReference>
<keyword evidence="4" id="KW-1185">Reference proteome</keyword>
<protein>
    <submittedName>
        <fullName evidence="3">Uncharacterized protein</fullName>
    </submittedName>
</protein>
<dbReference type="EMBL" id="CACVBM020000099">
    <property type="protein sequence ID" value="CAA7014263.1"/>
    <property type="molecule type" value="Genomic_DNA"/>
</dbReference>
<feature type="compositionally biased region" description="Basic and acidic residues" evidence="1">
    <location>
        <begin position="53"/>
        <end position="76"/>
    </location>
</feature>
<gene>
    <name evidence="2" type="ORF">MERR_LOCUS1497</name>
    <name evidence="3" type="ORF">MERR_LOCUS34469</name>
</gene>
<feature type="region of interest" description="Disordered" evidence="1">
    <location>
        <begin position="38"/>
        <end position="112"/>
    </location>
</feature>
<proteinExistence type="predicted"/>
<evidence type="ECO:0000313" key="4">
    <source>
        <dbReference type="Proteomes" id="UP000467841"/>
    </source>
</evidence>